<name>T0YZ41_9ZZZZ</name>
<feature type="non-terminal residue" evidence="1">
    <location>
        <position position="1"/>
    </location>
</feature>
<sequence length="244" mass="27183">VEDVKAYISFIKSTVGIQHEDELVKTIEILAQKVHPLALGNVERFLSQSRLIASKILKTHMNDDTEHQIEDIVENLASKLYFHGHPINRVEARRELKLKVPENLPAQLETAMWKLYEDFEAEFENRVMFDPMGQIYTKGREAAAQQLAAAAAQGAAGAPGQPQVSQQPTSLLTAGHPSPIIQAGTDAGFNLLLSKIESTRRSSEFRQEIRFVVTGTGQNGEPLIRQETLAQQWRHSEPPIAAQN</sequence>
<dbReference type="AlphaFoldDB" id="T0YZ41"/>
<gene>
    <name evidence="1" type="ORF">B2A_10860</name>
</gene>
<protein>
    <submittedName>
        <fullName evidence="1">Uncharacterized protein</fullName>
    </submittedName>
</protein>
<reference evidence="1" key="1">
    <citation type="submission" date="2013-08" db="EMBL/GenBank/DDBJ databases">
        <authorList>
            <person name="Mendez C."/>
            <person name="Richter M."/>
            <person name="Ferrer M."/>
            <person name="Sanchez J."/>
        </authorList>
    </citation>
    <scope>NUCLEOTIDE SEQUENCE</scope>
</reference>
<reference evidence="1" key="2">
    <citation type="journal article" date="2014" name="ISME J.">
        <title>Microbial stratification in low pH oxic and suboxic macroscopic growths along an acid mine drainage.</title>
        <authorList>
            <person name="Mendez-Garcia C."/>
            <person name="Mesa V."/>
            <person name="Sprenger R.R."/>
            <person name="Richter M."/>
            <person name="Diez M.S."/>
            <person name="Solano J."/>
            <person name="Bargiela R."/>
            <person name="Golyshina O.V."/>
            <person name="Manteca A."/>
            <person name="Ramos J.L."/>
            <person name="Gallego J.R."/>
            <person name="Llorente I."/>
            <person name="Martins Dos Santos V.A."/>
            <person name="Jensen O.N."/>
            <person name="Pelaez A.I."/>
            <person name="Sanchez J."/>
            <person name="Ferrer M."/>
        </authorList>
    </citation>
    <scope>NUCLEOTIDE SEQUENCE</scope>
</reference>
<proteinExistence type="predicted"/>
<comment type="caution">
    <text evidence="1">The sequence shown here is derived from an EMBL/GenBank/DDBJ whole genome shotgun (WGS) entry which is preliminary data.</text>
</comment>
<evidence type="ECO:0000313" key="1">
    <source>
        <dbReference type="EMBL" id="EQD40946.1"/>
    </source>
</evidence>
<accession>T0YZ41</accession>
<organism evidence="1">
    <name type="scientific">mine drainage metagenome</name>
    <dbReference type="NCBI Taxonomy" id="410659"/>
    <lineage>
        <taxon>unclassified sequences</taxon>
        <taxon>metagenomes</taxon>
        <taxon>ecological metagenomes</taxon>
    </lineage>
</organism>
<dbReference type="EMBL" id="AUZZ01007820">
    <property type="protein sequence ID" value="EQD40946.1"/>
    <property type="molecule type" value="Genomic_DNA"/>
</dbReference>